<organism evidence="9">
    <name type="scientific">freshwater metagenome</name>
    <dbReference type="NCBI Taxonomy" id="449393"/>
    <lineage>
        <taxon>unclassified sequences</taxon>
        <taxon>metagenomes</taxon>
        <taxon>ecological metagenomes</taxon>
    </lineage>
</organism>
<dbReference type="AlphaFoldDB" id="A0A6J7L528"/>
<keyword evidence="5 6" id="KW-0472">Membrane</keyword>
<dbReference type="EMBL" id="CAFBNR010000034">
    <property type="protein sequence ID" value="CAB4963798.1"/>
    <property type="molecule type" value="Genomic_DNA"/>
</dbReference>
<dbReference type="PANTHER" id="PTHR42709">
    <property type="entry name" value="ALKALINE PHOSPHATASE LIKE PROTEIN"/>
    <property type="match status" value="1"/>
</dbReference>
<protein>
    <submittedName>
        <fullName evidence="9">Unannotated protein</fullName>
    </submittedName>
</protein>
<evidence type="ECO:0000313" key="9">
    <source>
        <dbReference type="EMBL" id="CAB4963798.1"/>
    </source>
</evidence>
<keyword evidence="3 6" id="KW-0812">Transmembrane</keyword>
<accession>A0A6J7L528</accession>
<dbReference type="EMBL" id="CAFBMJ010000042">
    <property type="protein sequence ID" value="CAB4902174.1"/>
    <property type="molecule type" value="Genomic_DNA"/>
</dbReference>
<dbReference type="InterPro" id="IPR051311">
    <property type="entry name" value="DedA_domain"/>
</dbReference>
<evidence type="ECO:0000313" key="8">
    <source>
        <dbReference type="EMBL" id="CAB4902174.1"/>
    </source>
</evidence>
<reference evidence="9" key="1">
    <citation type="submission" date="2020-05" db="EMBL/GenBank/DDBJ databases">
        <authorList>
            <person name="Chiriac C."/>
            <person name="Salcher M."/>
            <person name="Ghai R."/>
            <person name="Kavagutti S V."/>
        </authorList>
    </citation>
    <scope>NUCLEOTIDE SEQUENCE</scope>
</reference>
<comment type="subcellular location">
    <subcellularLocation>
        <location evidence="1">Cell membrane</location>
        <topology evidence="1">Multi-pass membrane protein</topology>
    </subcellularLocation>
</comment>
<feature type="transmembrane region" description="Helical" evidence="6">
    <location>
        <begin position="54"/>
        <end position="80"/>
    </location>
</feature>
<dbReference type="GO" id="GO:0005886">
    <property type="term" value="C:plasma membrane"/>
    <property type="evidence" value="ECO:0007669"/>
    <property type="project" value="UniProtKB-SubCell"/>
</dbReference>
<evidence type="ECO:0000256" key="2">
    <source>
        <dbReference type="ARBA" id="ARBA00022475"/>
    </source>
</evidence>
<evidence type="ECO:0000256" key="6">
    <source>
        <dbReference type="SAM" id="Phobius"/>
    </source>
</evidence>
<dbReference type="Pfam" id="PF09335">
    <property type="entry name" value="VTT_dom"/>
    <property type="match status" value="1"/>
</dbReference>
<dbReference type="PANTHER" id="PTHR42709:SF6">
    <property type="entry name" value="UNDECAPRENYL PHOSPHATE TRANSPORTER A"/>
    <property type="match status" value="1"/>
</dbReference>
<feature type="transmembrane region" description="Helical" evidence="6">
    <location>
        <begin position="179"/>
        <end position="197"/>
    </location>
</feature>
<name>A0A6J7L528_9ZZZZ</name>
<evidence type="ECO:0000256" key="4">
    <source>
        <dbReference type="ARBA" id="ARBA00022989"/>
    </source>
</evidence>
<feature type="transmembrane region" description="Helical" evidence="6">
    <location>
        <begin position="141"/>
        <end position="167"/>
    </location>
</feature>
<feature type="transmembrane region" description="Helical" evidence="6">
    <location>
        <begin position="12"/>
        <end position="34"/>
    </location>
</feature>
<evidence type="ECO:0000256" key="3">
    <source>
        <dbReference type="ARBA" id="ARBA00022692"/>
    </source>
</evidence>
<gene>
    <name evidence="8" type="ORF">UFOPK3573_00704</name>
    <name evidence="9" type="ORF">UFOPK3879_00829</name>
</gene>
<sequence length="210" mass="23050">MLSSLATWIESVIEKIGYLGVALLVGLENVIPIIPSEVVQPYAGFVAQRDNKSVVLMIVVATIGSVIGSLVMYGIAAWIGPVRLRAFIVRYGKFVGVSEHELTRAEAWFDRNAVVSVLIGRCVPLIRSVVSIPAGFRKMKLLPYIVCTFVGSLVWNIFLIGAGAMLGDNWESVTKYMSAIQYVVVAAIIIVVARFIWTHLKRRKGNKTPS</sequence>
<evidence type="ECO:0000259" key="7">
    <source>
        <dbReference type="Pfam" id="PF09335"/>
    </source>
</evidence>
<evidence type="ECO:0000256" key="1">
    <source>
        <dbReference type="ARBA" id="ARBA00004651"/>
    </source>
</evidence>
<proteinExistence type="predicted"/>
<dbReference type="InterPro" id="IPR032816">
    <property type="entry name" value="VTT_dom"/>
</dbReference>
<keyword evidence="4 6" id="KW-1133">Transmembrane helix</keyword>
<feature type="domain" description="VTT" evidence="7">
    <location>
        <begin position="34"/>
        <end position="164"/>
    </location>
</feature>
<evidence type="ECO:0000256" key="5">
    <source>
        <dbReference type="ARBA" id="ARBA00023136"/>
    </source>
</evidence>
<keyword evidence="2" id="KW-1003">Cell membrane</keyword>